<dbReference type="OrthoDB" id="9770517at2"/>
<accession>A0A3N4MCP4</accession>
<dbReference type="InterPro" id="IPR010131">
    <property type="entry name" value="MdtP/NodT-like"/>
</dbReference>
<dbReference type="Proteomes" id="UP000279089">
    <property type="component" value="Unassembled WGS sequence"/>
</dbReference>
<name>A0A3N4MCP4_9BACT</name>
<keyword evidence="2" id="KW-0472">Membrane</keyword>
<keyword evidence="4" id="KW-1185">Reference proteome</keyword>
<dbReference type="GO" id="GO:0005886">
    <property type="term" value="C:plasma membrane"/>
    <property type="evidence" value="ECO:0007669"/>
    <property type="project" value="UniProtKB-SubCell"/>
</dbReference>
<comment type="subcellular location">
    <subcellularLocation>
        <location evidence="2">Cell membrane</location>
        <topology evidence="2">Lipid-anchor</topology>
    </subcellularLocation>
</comment>
<dbReference type="Pfam" id="PF02321">
    <property type="entry name" value="OEP"/>
    <property type="match status" value="2"/>
</dbReference>
<dbReference type="InterPro" id="IPR003423">
    <property type="entry name" value="OMP_efflux"/>
</dbReference>
<dbReference type="SUPFAM" id="SSF56954">
    <property type="entry name" value="Outer membrane efflux proteins (OEP)"/>
    <property type="match status" value="1"/>
</dbReference>
<protein>
    <submittedName>
        <fullName evidence="3">Efflux transporter outer membrane subunit</fullName>
    </submittedName>
</protein>
<evidence type="ECO:0000313" key="3">
    <source>
        <dbReference type="EMBL" id="RPD39297.1"/>
    </source>
</evidence>
<evidence type="ECO:0000256" key="2">
    <source>
        <dbReference type="RuleBase" id="RU362097"/>
    </source>
</evidence>
<keyword evidence="2" id="KW-1134">Transmembrane beta strand</keyword>
<proteinExistence type="inferred from homology"/>
<dbReference type="PANTHER" id="PTHR30203:SF33">
    <property type="entry name" value="BLR4455 PROTEIN"/>
    <property type="match status" value="1"/>
</dbReference>
<evidence type="ECO:0000313" key="4">
    <source>
        <dbReference type="Proteomes" id="UP000279089"/>
    </source>
</evidence>
<dbReference type="RefSeq" id="WP_120517938.1">
    <property type="nucleotide sequence ID" value="NZ_QXZY01000011.1"/>
</dbReference>
<reference evidence="4" key="1">
    <citation type="submission" date="2018-11" db="EMBL/GenBank/DDBJ databases">
        <title>Chitinophaga lutea sp.nov., isolate from arsenic contaminated soil.</title>
        <authorList>
            <person name="Zong Y."/>
        </authorList>
    </citation>
    <scope>NUCLEOTIDE SEQUENCE [LARGE SCALE GENOMIC DNA]</scope>
    <source>
        <strain evidence="4">YLT18</strain>
    </source>
</reference>
<keyword evidence="2" id="KW-0812">Transmembrane</keyword>
<dbReference type="PROSITE" id="PS51257">
    <property type="entry name" value="PROKAR_LIPOPROTEIN"/>
    <property type="match status" value="1"/>
</dbReference>
<evidence type="ECO:0000256" key="1">
    <source>
        <dbReference type="ARBA" id="ARBA00007613"/>
    </source>
</evidence>
<keyword evidence="2" id="KW-0564">Palmitate</keyword>
<comment type="caution">
    <text evidence="3">The sequence shown here is derived from an EMBL/GenBank/DDBJ whole genome shotgun (WGS) entry which is preliminary data.</text>
</comment>
<gene>
    <name evidence="3" type="ORF">EG028_19410</name>
</gene>
<dbReference type="NCBIfam" id="TIGR01845">
    <property type="entry name" value="outer_NodT"/>
    <property type="match status" value="1"/>
</dbReference>
<sequence length="470" mass="50948">MTRVFQYITVILAAASLAACKVGKDFQRPEVALPAQFGSTTATADSSIANAQWRQFFPDQALQNLITEALKSTFDLQVALKRIDAASSYLKQAKAQLLPSLTANATGNTTIPSKNSLNGVSLNEFLKTSHIEDFSLNVGLTWEIDIWGKIRRQKESALATYLQSFEAAKAVQTGIIANVANSYFNLLMLDAQLQIARKNVFLSDTIVQMIKMQKTAGEVTELAVQQAVAQKQNAELLIPQLEQAAAIQENAIRILMGQMPGSVTRGGTLDAYPIWDSLQTGIPAQVIANRPDVKASELGLKAANANVGAAQGAMYPALSLTANGGLNAYEIGKWFSMPNSLFGTVAGSIAQPIFQQRRLKTNVEVAKVERDQAVIRFRQSVTVAVQEVSNALIQLDKLQGQQDIAGARLQTTQQAVSNARLLFRSGLANYLEVISAQGSSLQAELTQVDIRRQRLTAMVDLYRSLGGGFQ</sequence>
<dbReference type="PANTHER" id="PTHR30203">
    <property type="entry name" value="OUTER MEMBRANE CATION EFFLUX PROTEIN"/>
    <property type="match status" value="1"/>
</dbReference>
<dbReference type="AlphaFoldDB" id="A0A3N4MCP4"/>
<dbReference type="EMBL" id="RMBX01000011">
    <property type="protein sequence ID" value="RPD39297.1"/>
    <property type="molecule type" value="Genomic_DNA"/>
</dbReference>
<keyword evidence="2" id="KW-0449">Lipoprotein</keyword>
<dbReference type="Gene3D" id="1.20.1600.10">
    <property type="entry name" value="Outer membrane efflux proteins (OEP)"/>
    <property type="match status" value="1"/>
</dbReference>
<organism evidence="3 4">
    <name type="scientific">Chitinophaga barathri</name>
    <dbReference type="NCBI Taxonomy" id="1647451"/>
    <lineage>
        <taxon>Bacteria</taxon>
        <taxon>Pseudomonadati</taxon>
        <taxon>Bacteroidota</taxon>
        <taxon>Chitinophagia</taxon>
        <taxon>Chitinophagales</taxon>
        <taxon>Chitinophagaceae</taxon>
        <taxon>Chitinophaga</taxon>
    </lineage>
</organism>
<comment type="similarity">
    <text evidence="1 2">Belongs to the outer membrane factor (OMF) (TC 1.B.17) family.</text>
</comment>
<dbReference type="Gene3D" id="2.20.200.10">
    <property type="entry name" value="Outer membrane efflux proteins (OEP)"/>
    <property type="match status" value="1"/>
</dbReference>
<dbReference type="GO" id="GO:0015562">
    <property type="term" value="F:efflux transmembrane transporter activity"/>
    <property type="evidence" value="ECO:0007669"/>
    <property type="project" value="InterPro"/>
</dbReference>